<dbReference type="InterPro" id="IPR000182">
    <property type="entry name" value="GNAT_dom"/>
</dbReference>
<protein>
    <submittedName>
        <fullName evidence="4">GNAT family N-acetyltransferase</fullName>
    </submittedName>
</protein>
<dbReference type="Gene3D" id="3.40.630.30">
    <property type="match status" value="1"/>
</dbReference>
<dbReference type="Proteomes" id="UP001177120">
    <property type="component" value="Unassembled WGS sequence"/>
</dbReference>
<comment type="caution">
    <text evidence="4">The sequence shown here is derived from an EMBL/GenBank/DDBJ whole genome shotgun (WGS) entry which is preliminary data.</text>
</comment>
<keyword evidence="2" id="KW-0012">Acyltransferase</keyword>
<sequence length="172" mass="20278">MFETERLTVAPIEDEHLNDLYLVYLSNPDYLRITEGITDGMGVYTRDQMLRDLQVAEWTGRTPLGVIRQEDRKLIGILEYWERSDTDGMPWLGLLMIHRDCQRRGFGREAAERFLRWAAERGWPEVRLGVVEDNRAALSFWRALGFREYETREKRFPAGVKQVICMRYETAS</sequence>
<evidence type="ECO:0000313" key="4">
    <source>
        <dbReference type="EMBL" id="MBN2910965.1"/>
    </source>
</evidence>
<dbReference type="PANTHER" id="PTHR43877">
    <property type="entry name" value="AMINOALKYLPHOSPHONATE N-ACETYLTRANSFERASE-RELATED-RELATED"/>
    <property type="match status" value="1"/>
</dbReference>
<dbReference type="InterPro" id="IPR050832">
    <property type="entry name" value="Bact_Acetyltransf"/>
</dbReference>
<feature type="domain" description="N-acetyltransferase" evidence="3">
    <location>
        <begin position="10"/>
        <end position="171"/>
    </location>
</feature>
<dbReference type="Pfam" id="PF13302">
    <property type="entry name" value="Acetyltransf_3"/>
    <property type="match status" value="1"/>
</dbReference>
<evidence type="ECO:0000259" key="3">
    <source>
        <dbReference type="PROSITE" id="PS51186"/>
    </source>
</evidence>
<name>A0ABS2WP49_9BACL</name>
<keyword evidence="5" id="KW-1185">Reference proteome</keyword>
<organism evidence="4 5">
    <name type="scientific">Polycladomyces zharkentensis</name>
    <dbReference type="NCBI Taxonomy" id="2807616"/>
    <lineage>
        <taxon>Bacteria</taxon>
        <taxon>Bacillati</taxon>
        <taxon>Bacillota</taxon>
        <taxon>Bacilli</taxon>
        <taxon>Bacillales</taxon>
        <taxon>Thermoactinomycetaceae</taxon>
        <taxon>Polycladomyces</taxon>
    </lineage>
</organism>
<evidence type="ECO:0000313" key="5">
    <source>
        <dbReference type="Proteomes" id="UP001177120"/>
    </source>
</evidence>
<reference evidence="4" key="1">
    <citation type="journal article" date="2024" name="Int. J. Syst. Evol. Microbiol.">
        <title>Polycladomyces zharkentensis sp. nov., a novel thermophilic cellulose- and starch-degrading member of the Bacillota from a geothermal aquifer in Kazakhstan.</title>
        <authorList>
            <person name="Mashzhan A."/>
            <person name="Kistaubayeva A."/>
            <person name="Javier-Lopez R."/>
            <person name="Bissenova U."/>
            <person name="Bissenbay A."/>
            <person name="Birkeland N.K."/>
        </authorList>
    </citation>
    <scope>NUCLEOTIDE SEQUENCE</scope>
    <source>
        <strain evidence="4">ZKZ2T</strain>
    </source>
</reference>
<evidence type="ECO:0000256" key="2">
    <source>
        <dbReference type="ARBA" id="ARBA00023315"/>
    </source>
</evidence>
<dbReference type="EMBL" id="JAFHAP010000019">
    <property type="protein sequence ID" value="MBN2910965.1"/>
    <property type="molecule type" value="Genomic_DNA"/>
</dbReference>
<proteinExistence type="predicted"/>
<keyword evidence="1" id="KW-0808">Transferase</keyword>
<dbReference type="RefSeq" id="WP_205497369.1">
    <property type="nucleotide sequence ID" value="NZ_JAFHAP010000019.1"/>
</dbReference>
<gene>
    <name evidence="4" type="ORF">JQC72_15840</name>
</gene>
<dbReference type="PROSITE" id="PS51186">
    <property type="entry name" value="GNAT"/>
    <property type="match status" value="1"/>
</dbReference>
<dbReference type="CDD" id="cd04301">
    <property type="entry name" value="NAT_SF"/>
    <property type="match status" value="1"/>
</dbReference>
<evidence type="ECO:0000256" key="1">
    <source>
        <dbReference type="ARBA" id="ARBA00022679"/>
    </source>
</evidence>
<dbReference type="SUPFAM" id="SSF55729">
    <property type="entry name" value="Acyl-CoA N-acyltransferases (Nat)"/>
    <property type="match status" value="1"/>
</dbReference>
<accession>A0ABS2WP49</accession>
<dbReference type="InterPro" id="IPR016181">
    <property type="entry name" value="Acyl_CoA_acyltransferase"/>
</dbReference>